<dbReference type="InterPro" id="IPR011990">
    <property type="entry name" value="TPR-like_helical_dom_sf"/>
</dbReference>
<dbReference type="GO" id="GO:0016829">
    <property type="term" value="F:lyase activity"/>
    <property type="evidence" value="ECO:0007669"/>
    <property type="project" value="UniProtKB-KW"/>
</dbReference>
<reference evidence="3" key="1">
    <citation type="journal article" date="2013" name="Genome Announc.">
        <title>Draft Genome Sequence of the Dimorphic Prosthecate Bacterium Brevundimonas abyssalis TAR-001T.</title>
        <authorList>
            <person name="Tsubouchi T."/>
            <person name="Nishi S."/>
            <person name="Usui K."/>
            <person name="Shimane Y."/>
            <person name="Takaki Y."/>
            <person name="Maruyama T."/>
            <person name="Hatada Y."/>
        </authorList>
    </citation>
    <scope>NUCLEOTIDE SEQUENCE [LARGE SCALE GENOMIC DNA]</scope>
    <source>
        <strain evidence="3">TAR-001</strain>
    </source>
</reference>
<keyword evidence="3" id="KW-1185">Reference proteome</keyword>
<protein>
    <submittedName>
        <fullName evidence="2">Cytochrome c heme lyase subunit CcmH</fullName>
    </submittedName>
</protein>
<evidence type="ECO:0000313" key="3">
    <source>
        <dbReference type="Proteomes" id="UP000016569"/>
    </source>
</evidence>
<accession>A0A8E0TSG4</accession>
<keyword evidence="2" id="KW-0456">Lyase</keyword>
<dbReference type="Pfam" id="PF23914">
    <property type="entry name" value="TPR_CcmH_CycH"/>
    <property type="match status" value="1"/>
</dbReference>
<proteinExistence type="predicted"/>
<dbReference type="EMBL" id="BATC01000105">
    <property type="protein sequence ID" value="GAD60668.1"/>
    <property type="molecule type" value="Genomic_DNA"/>
</dbReference>
<dbReference type="Gene3D" id="1.25.40.10">
    <property type="entry name" value="Tetratricopeptide repeat domain"/>
    <property type="match status" value="1"/>
</dbReference>
<evidence type="ECO:0000313" key="2">
    <source>
        <dbReference type="EMBL" id="GAD60668.1"/>
    </source>
</evidence>
<dbReference type="InterPro" id="IPR056413">
    <property type="entry name" value="TPR_CcmH_CycH"/>
</dbReference>
<dbReference type="SUPFAM" id="SSF48452">
    <property type="entry name" value="TPR-like"/>
    <property type="match status" value="1"/>
</dbReference>
<name>A0A8E0TSG4_9CAUL</name>
<sequence length="185" mass="19509">MLAGLLATAVAALGVYWVTGAPGMPDQPREARVERWAGALDTLDAPRLAAVAEVVARDNPNDREAQVFLGRARFEAGDPIGAATAFRRALTLDAEDPVSWSRLGEALTAAQQGVVGGDAEAAFREALRRDPNAQAARYFLGRAALARGEADAARALWEPLLTELPPGDGRRVQLQADLAAVEEGA</sequence>
<dbReference type="AlphaFoldDB" id="A0A8E0TSG4"/>
<organism evidence="2 3">
    <name type="scientific">Brevundimonas abyssalis TAR-001</name>
    <dbReference type="NCBI Taxonomy" id="1391729"/>
    <lineage>
        <taxon>Bacteria</taxon>
        <taxon>Pseudomonadati</taxon>
        <taxon>Pseudomonadota</taxon>
        <taxon>Alphaproteobacteria</taxon>
        <taxon>Caulobacterales</taxon>
        <taxon>Caulobacteraceae</taxon>
        <taxon>Brevundimonas</taxon>
    </lineage>
</organism>
<comment type="caution">
    <text evidence="2">The sequence shown here is derived from an EMBL/GenBank/DDBJ whole genome shotgun (WGS) entry which is preliminary data.</text>
</comment>
<gene>
    <name evidence="2" type="ORF">MBEBAB_2918</name>
</gene>
<dbReference type="Proteomes" id="UP000016569">
    <property type="component" value="Unassembled WGS sequence"/>
</dbReference>
<feature type="domain" description="Cytochrome c-type biogenesis protein H TPR" evidence="1">
    <location>
        <begin position="58"/>
        <end position="170"/>
    </location>
</feature>
<evidence type="ECO:0000259" key="1">
    <source>
        <dbReference type="Pfam" id="PF23914"/>
    </source>
</evidence>